<evidence type="ECO:0000256" key="4">
    <source>
        <dbReference type="ARBA" id="ARBA00022691"/>
    </source>
</evidence>
<name>A0A2H5XF46_9BACT</name>
<keyword evidence="5" id="KW-0680">Restriction system</keyword>
<keyword evidence="4" id="KW-0949">S-adenosyl-L-methionine</keyword>
<dbReference type="EMBL" id="BEHT01000039">
    <property type="protein sequence ID" value="GBC99818.1"/>
    <property type="molecule type" value="Genomic_DNA"/>
</dbReference>
<dbReference type="InterPro" id="IPR017985">
    <property type="entry name" value="MeTrfase_CN4_CS"/>
</dbReference>
<dbReference type="GO" id="GO:0015667">
    <property type="term" value="F:site-specific DNA-methyltransferase (cytosine-N4-specific) activity"/>
    <property type="evidence" value="ECO:0007669"/>
    <property type="project" value="UniProtKB-EC"/>
</dbReference>
<reference evidence="11" key="1">
    <citation type="submission" date="2017-09" db="EMBL/GenBank/DDBJ databases">
        <title>Metaegenomics of thermophilic ammonia-oxidizing enrichment culture.</title>
        <authorList>
            <person name="Kato S."/>
            <person name="Suzuki K."/>
        </authorList>
    </citation>
    <scope>NUCLEOTIDE SEQUENCE [LARGE SCALE GENOMIC DNA]</scope>
</reference>
<evidence type="ECO:0000256" key="5">
    <source>
        <dbReference type="ARBA" id="ARBA00022747"/>
    </source>
</evidence>
<evidence type="ECO:0000313" key="10">
    <source>
        <dbReference type="EMBL" id="GBC99818.1"/>
    </source>
</evidence>
<dbReference type="GO" id="GO:0003677">
    <property type="term" value="F:DNA binding"/>
    <property type="evidence" value="ECO:0007669"/>
    <property type="project" value="UniProtKB-KW"/>
</dbReference>
<dbReference type="PROSITE" id="PS00093">
    <property type="entry name" value="N4_MTASE"/>
    <property type="match status" value="1"/>
</dbReference>
<gene>
    <name evidence="10" type="ORF">HRbin17_02349</name>
</gene>
<proteinExistence type="inferred from homology"/>
<evidence type="ECO:0000256" key="2">
    <source>
        <dbReference type="ARBA" id="ARBA00022603"/>
    </source>
</evidence>
<accession>A0A2H5XF46</accession>
<dbReference type="AlphaFoldDB" id="A0A2H5XF46"/>
<evidence type="ECO:0000256" key="7">
    <source>
        <dbReference type="ARBA" id="ARBA00049120"/>
    </source>
</evidence>
<feature type="domain" description="DNA methylase N-4/N-6" evidence="9">
    <location>
        <begin position="14"/>
        <end position="87"/>
    </location>
</feature>
<evidence type="ECO:0000256" key="6">
    <source>
        <dbReference type="ARBA" id="ARBA00023125"/>
    </source>
</evidence>
<dbReference type="Pfam" id="PF01555">
    <property type="entry name" value="N6_N4_Mtase"/>
    <property type="match status" value="1"/>
</dbReference>
<dbReference type="Gene3D" id="3.40.50.150">
    <property type="entry name" value="Vaccinia Virus protein VP39"/>
    <property type="match status" value="2"/>
</dbReference>
<keyword evidence="6" id="KW-0238">DNA-binding</keyword>
<evidence type="ECO:0000256" key="1">
    <source>
        <dbReference type="ARBA" id="ARBA00010203"/>
    </source>
</evidence>
<dbReference type="InterPro" id="IPR002941">
    <property type="entry name" value="DNA_methylase_N4/N6"/>
</dbReference>
<dbReference type="GO" id="GO:0005737">
    <property type="term" value="C:cytoplasm"/>
    <property type="evidence" value="ECO:0007669"/>
    <property type="project" value="TreeGrafter"/>
</dbReference>
<dbReference type="InterPro" id="IPR001091">
    <property type="entry name" value="RM_Methyltransferase"/>
</dbReference>
<evidence type="ECO:0000256" key="3">
    <source>
        <dbReference type="ARBA" id="ARBA00022679"/>
    </source>
</evidence>
<dbReference type="GO" id="GO:0008170">
    <property type="term" value="F:N-methyltransferase activity"/>
    <property type="evidence" value="ECO:0007669"/>
    <property type="project" value="InterPro"/>
</dbReference>
<comment type="catalytic activity">
    <reaction evidence="7">
        <text>a 2'-deoxycytidine in DNA + S-adenosyl-L-methionine = an N(4)-methyl-2'-deoxycytidine in DNA + S-adenosyl-L-homocysteine + H(+)</text>
        <dbReference type="Rhea" id="RHEA:16857"/>
        <dbReference type="Rhea" id="RHEA-COMP:11369"/>
        <dbReference type="Rhea" id="RHEA-COMP:13674"/>
        <dbReference type="ChEBI" id="CHEBI:15378"/>
        <dbReference type="ChEBI" id="CHEBI:57856"/>
        <dbReference type="ChEBI" id="CHEBI:59789"/>
        <dbReference type="ChEBI" id="CHEBI:85452"/>
        <dbReference type="ChEBI" id="CHEBI:137933"/>
        <dbReference type="EC" id="2.1.1.113"/>
    </reaction>
</comment>
<dbReference type="EC" id="2.1.1.-" evidence="8"/>
<evidence type="ECO:0000259" key="9">
    <source>
        <dbReference type="Pfam" id="PF01555"/>
    </source>
</evidence>
<dbReference type="Proteomes" id="UP000236173">
    <property type="component" value="Unassembled WGS sequence"/>
</dbReference>
<dbReference type="PANTHER" id="PTHR13370">
    <property type="entry name" value="RNA METHYLASE-RELATED"/>
    <property type="match status" value="1"/>
</dbReference>
<keyword evidence="2" id="KW-0489">Methyltransferase</keyword>
<dbReference type="CDD" id="cd02440">
    <property type="entry name" value="AdoMet_MTases"/>
    <property type="match status" value="1"/>
</dbReference>
<comment type="similarity">
    <text evidence="1">Belongs to the N(4)/N(6)-methyltransferase family. N(4) subfamily.</text>
</comment>
<evidence type="ECO:0000313" key="11">
    <source>
        <dbReference type="Proteomes" id="UP000236173"/>
    </source>
</evidence>
<evidence type="ECO:0000256" key="8">
    <source>
        <dbReference type="RuleBase" id="RU362026"/>
    </source>
</evidence>
<dbReference type="GO" id="GO:0009307">
    <property type="term" value="P:DNA restriction-modification system"/>
    <property type="evidence" value="ECO:0007669"/>
    <property type="project" value="UniProtKB-KW"/>
</dbReference>
<comment type="caution">
    <text evidence="10">The sequence shown here is derived from an EMBL/GenBank/DDBJ whole genome shotgun (WGS) entry which is preliminary data.</text>
</comment>
<keyword evidence="3" id="KW-0808">Transferase</keyword>
<dbReference type="PRINTS" id="PR00508">
    <property type="entry name" value="S21N4MTFRASE"/>
</dbReference>
<dbReference type="SUPFAM" id="SSF53335">
    <property type="entry name" value="S-adenosyl-L-methionine-dependent methyltransferases"/>
    <property type="match status" value="3"/>
</dbReference>
<sequence>MTVIGIEALQQIDWTFRDVKAKEGIHGLHSYPAMMAPPVAQRLIEMLSQPSATVLDPFCGSGTVIVEALRLGRNAIGFDINPLALLIAEVKANPLPPKALWDAFEQVQMVLRDMPEVEPPRFANIDYWFKPQVQQQLARLKAAIDILQDEPSRKFRLVVFSRVVREASNTRPNEFKLFRLPPEKLKRHDPDVFALFRERFAECAAIMGEWWQCVGGQLPKPRLERHDVRKPLPVEPESVDLVLTSPPYGDARTTVAYGQFSRLSLQWLGLWKEDLDKLGLGGQIRPLQVALPSLKDAMKAIGNKDPKRAREVQAFYADLRDCLLNIASTVKVGGYAVFVVANRKVKGVKLPTDEAIVEMLPEFVHIASLPRQIPNKRMPSRNSPSDVPGQTDETMLEENIVILQKVKSATDCESDPEQFRLLERRRQYSVRV</sequence>
<dbReference type="GO" id="GO:0032259">
    <property type="term" value="P:methylation"/>
    <property type="evidence" value="ECO:0007669"/>
    <property type="project" value="UniProtKB-KW"/>
</dbReference>
<dbReference type="InterPro" id="IPR029063">
    <property type="entry name" value="SAM-dependent_MTases_sf"/>
</dbReference>
<dbReference type="PANTHER" id="PTHR13370:SF3">
    <property type="entry name" value="TRNA (GUANINE(10)-N2)-METHYLTRANSFERASE HOMOLOG"/>
    <property type="match status" value="1"/>
</dbReference>
<organism evidence="10 11">
    <name type="scientific">Candidatus Fervidibacter japonicus</name>
    <dbReference type="NCBI Taxonomy" id="2035412"/>
    <lineage>
        <taxon>Bacteria</taxon>
        <taxon>Candidatus Fervidibacterota</taxon>
        <taxon>Candidatus Fervidibacter</taxon>
    </lineage>
</organism>
<protein>
    <recommendedName>
        <fullName evidence="8">Methyltransferase</fullName>
        <ecNumber evidence="8">2.1.1.-</ecNumber>
    </recommendedName>
</protein>